<evidence type="ECO:0000259" key="3">
    <source>
        <dbReference type="PROSITE" id="PS51459"/>
    </source>
</evidence>
<dbReference type="Proteomes" id="UP000782312">
    <property type="component" value="Unassembled WGS sequence"/>
</dbReference>
<accession>A0A932MNI2</accession>
<keyword evidence="2" id="KW-0547">Nucleotide-binding</keyword>
<dbReference type="InterPro" id="IPR036597">
    <property type="entry name" value="Fido-like_dom_sf"/>
</dbReference>
<dbReference type="Gene3D" id="1.10.3290.10">
    <property type="entry name" value="Fido-like domain"/>
    <property type="match status" value="1"/>
</dbReference>
<dbReference type="InterPro" id="IPR003812">
    <property type="entry name" value="Fido"/>
</dbReference>
<dbReference type="PANTHER" id="PTHR13504:SF38">
    <property type="entry name" value="FIDO DOMAIN-CONTAINING PROTEIN"/>
    <property type="match status" value="1"/>
</dbReference>
<sequence length="274" mass="30304">MELLLAFLMGVTSSAVVAYVVYRKQRRESLQAEAALLQRLAEHGEVLGFAAATSLQAVGSTERLERDVSILRRQVTTALDSGETVRRDHVDLARGLLASNFSLDERTLKELHSLLLGRELDYAGQFRDILVRVGGSSLETDGLASVPEPDQVRQQLAAVLEAWAQAVMVASALPPKERLDHILRFHIGLLQVHPFFDGNGLLARVLLAVHTEEHLGIRVMLPRRDAAYFRALRQASQGNYDDLLRYVKIKMDDAVQHRLPADGAPSDRAGKEAS</sequence>
<dbReference type="GO" id="GO:0005524">
    <property type="term" value="F:ATP binding"/>
    <property type="evidence" value="ECO:0007669"/>
    <property type="project" value="UniProtKB-KW"/>
</dbReference>
<dbReference type="EMBL" id="JACPUR010000018">
    <property type="protein sequence ID" value="MBI3127602.1"/>
    <property type="molecule type" value="Genomic_DNA"/>
</dbReference>
<dbReference type="PROSITE" id="PS51459">
    <property type="entry name" value="FIDO"/>
    <property type="match status" value="1"/>
</dbReference>
<dbReference type="PANTHER" id="PTHR13504">
    <property type="entry name" value="FIDO DOMAIN-CONTAINING PROTEIN DDB_G0283145"/>
    <property type="match status" value="1"/>
</dbReference>
<dbReference type="InterPro" id="IPR040198">
    <property type="entry name" value="Fido_containing"/>
</dbReference>
<keyword evidence="2" id="KW-0067">ATP-binding</keyword>
<dbReference type="Pfam" id="PF02661">
    <property type="entry name" value="Fic"/>
    <property type="match status" value="1"/>
</dbReference>
<dbReference type="SUPFAM" id="SSF140931">
    <property type="entry name" value="Fic-like"/>
    <property type="match status" value="1"/>
</dbReference>
<evidence type="ECO:0000313" key="4">
    <source>
        <dbReference type="EMBL" id="MBI3127602.1"/>
    </source>
</evidence>
<comment type="caution">
    <text evidence="4">The sequence shown here is derived from an EMBL/GenBank/DDBJ whole genome shotgun (WGS) entry which is preliminary data.</text>
</comment>
<feature type="binding site" evidence="2">
    <location>
        <begin position="197"/>
        <end position="204"/>
    </location>
    <ligand>
        <name>ATP</name>
        <dbReference type="ChEBI" id="CHEBI:30616"/>
    </ligand>
</feature>
<evidence type="ECO:0000256" key="1">
    <source>
        <dbReference type="PIRSR" id="PIRSR640198-1"/>
    </source>
</evidence>
<organism evidence="4 5">
    <name type="scientific">Tectimicrobiota bacterium</name>
    <dbReference type="NCBI Taxonomy" id="2528274"/>
    <lineage>
        <taxon>Bacteria</taxon>
        <taxon>Pseudomonadati</taxon>
        <taxon>Nitrospinota/Tectimicrobiota group</taxon>
        <taxon>Candidatus Tectimicrobiota</taxon>
    </lineage>
</organism>
<protein>
    <submittedName>
        <fullName evidence="4">Fic family protein</fullName>
    </submittedName>
</protein>
<proteinExistence type="predicted"/>
<gene>
    <name evidence="4" type="ORF">HYZ11_08375</name>
</gene>
<feature type="domain" description="Fido" evidence="3">
    <location>
        <begin position="103"/>
        <end position="249"/>
    </location>
</feature>
<name>A0A932MNI2_UNCTE</name>
<evidence type="ECO:0000256" key="2">
    <source>
        <dbReference type="PIRSR" id="PIRSR640198-2"/>
    </source>
</evidence>
<reference evidence="4" key="1">
    <citation type="submission" date="2020-07" db="EMBL/GenBank/DDBJ databases">
        <title>Huge and variable diversity of episymbiotic CPR bacteria and DPANN archaea in groundwater ecosystems.</title>
        <authorList>
            <person name="He C.Y."/>
            <person name="Keren R."/>
            <person name="Whittaker M."/>
            <person name="Farag I.F."/>
            <person name="Doudna J."/>
            <person name="Cate J.H.D."/>
            <person name="Banfield J.F."/>
        </authorList>
    </citation>
    <scope>NUCLEOTIDE SEQUENCE</scope>
    <source>
        <strain evidence="4">NC_groundwater_763_Ag_S-0.2um_68_21</strain>
    </source>
</reference>
<feature type="active site" evidence="1">
    <location>
        <position position="193"/>
    </location>
</feature>
<dbReference type="AlphaFoldDB" id="A0A932MNI2"/>
<evidence type="ECO:0000313" key="5">
    <source>
        <dbReference type="Proteomes" id="UP000782312"/>
    </source>
</evidence>